<proteinExistence type="predicted"/>
<evidence type="ECO:0000313" key="2">
    <source>
        <dbReference type="Proteomes" id="UP000231019"/>
    </source>
</evidence>
<comment type="caution">
    <text evidence="1">The sequence shown here is derived from an EMBL/GenBank/DDBJ whole genome shotgun (WGS) entry which is preliminary data.</text>
</comment>
<dbReference type="EMBL" id="PFFQ01000054">
    <property type="protein sequence ID" value="PIW14995.1"/>
    <property type="molecule type" value="Genomic_DNA"/>
</dbReference>
<dbReference type="AlphaFoldDB" id="A0A2M7G0K3"/>
<name>A0A2M7G0K3_9BACT</name>
<organism evidence="1 2">
    <name type="scientific">bacterium (Candidatus Blackallbacteria) CG17_big_fil_post_rev_8_21_14_2_50_48_46</name>
    <dbReference type="NCBI Taxonomy" id="2014261"/>
    <lineage>
        <taxon>Bacteria</taxon>
        <taxon>Candidatus Blackallbacteria</taxon>
    </lineage>
</organism>
<sequence length="108" mass="12207">MLVYFVSIRTAKIYGPTELNEMISPEEGIARISCPWPIDYFFDEWEGYAVVVPERVQVWGAAKPLVTNGFLQAEFAFTPVPIPPAERKLFPLQNQSLAAQTAEDEEND</sequence>
<dbReference type="Proteomes" id="UP000231019">
    <property type="component" value="Unassembled WGS sequence"/>
</dbReference>
<accession>A0A2M7G0K3</accession>
<gene>
    <name evidence="1" type="ORF">COW36_18895</name>
</gene>
<evidence type="ECO:0000313" key="1">
    <source>
        <dbReference type="EMBL" id="PIW14995.1"/>
    </source>
</evidence>
<protein>
    <submittedName>
        <fullName evidence="1">Uncharacterized protein</fullName>
    </submittedName>
</protein>
<reference evidence="1 2" key="1">
    <citation type="submission" date="2017-09" db="EMBL/GenBank/DDBJ databases">
        <title>Depth-based differentiation of microbial function through sediment-hosted aquifers and enrichment of novel symbionts in the deep terrestrial subsurface.</title>
        <authorList>
            <person name="Probst A.J."/>
            <person name="Ladd B."/>
            <person name="Jarett J.K."/>
            <person name="Geller-Mcgrath D.E."/>
            <person name="Sieber C.M."/>
            <person name="Emerson J.B."/>
            <person name="Anantharaman K."/>
            <person name="Thomas B.C."/>
            <person name="Malmstrom R."/>
            <person name="Stieglmeier M."/>
            <person name="Klingl A."/>
            <person name="Woyke T."/>
            <person name="Ryan C.M."/>
            <person name="Banfield J.F."/>
        </authorList>
    </citation>
    <scope>NUCLEOTIDE SEQUENCE [LARGE SCALE GENOMIC DNA]</scope>
    <source>
        <strain evidence="1">CG17_big_fil_post_rev_8_21_14_2_50_48_46</strain>
    </source>
</reference>